<evidence type="ECO:0000313" key="4">
    <source>
        <dbReference type="Proteomes" id="UP000465810"/>
    </source>
</evidence>
<dbReference type="Gene3D" id="3.40.50.300">
    <property type="entry name" value="P-loop containing nucleotide triphosphate hydrolases"/>
    <property type="match status" value="1"/>
</dbReference>
<comment type="caution">
    <text evidence="3">The sequence shown here is derived from an EMBL/GenBank/DDBJ whole genome shotgun (WGS) entry which is preliminary data.</text>
</comment>
<dbReference type="RefSeq" id="WP_160984946.1">
    <property type="nucleotide sequence ID" value="NZ_WVTD01000003.1"/>
</dbReference>
<reference evidence="3 4" key="1">
    <citation type="submission" date="2019-12" db="EMBL/GenBank/DDBJ databases">
        <authorList>
            <person name="Feng G."/>
            <person name="Zhu H."/>
        </authorList>
    </citation>
    <scope>NUCLEOTIDE SEQUENCE [LARGE SCALE GENOMIC DNA]</scope>
    <source>
        <strain evidence="3 4">FGD1</strain>
    </source>
</reference>
<protein>
    <recommendedName>
        <fullName evidence="5">DNA primase/polymerase bifunctional N-terminal domain-containing protein</fullName>
    </recommendedName>
</protein>
<dbReference type="AlphaFoldDB" id="A0A7X4GF16"/>
<organism evidence="3 4">
    <name type="scientific">Novosphingobium silvae</name>
    <dbReference type="NCBI Taxonomy" id="2692619"/>
    <lineage>
        <taxon>Bacteria</taxon>
        <taxon>Pseudomonadati</taxon>
        <taxon>Pseudomonadota</taxon>
        <taxon>Alphaproteobacteria</taxon>
        <taxon>Sphingomonadales</taxon>
        <taxon>Sphingomonadaceae</taxon>
        <taxon>Novosphingobium</taxon>
    </lineage>
</organism>
<dbReference type="Pfam" id="PF19263">
    <property type="entry name" value="DUF5906"/>
    <property type="match status" value="1"/>
</dbReference>
<evidence type="ECO:0000313" key="3">
    <source>
        <dbReference type="EMBL" id="MYL97205.1"/>
    </source>
</evidence>
<name>A0A7X4GF16_9SPHN</name>
<dbReference type="InterPro" id="IPR054468">
    <property type="entry name" value="NrSPol-like_HBD"/>
</dbReference>
<proteinExistence type="predicted"/>
<dbReference type="Pfam" id="PF22763">
    <property type="entry name" value="NrS1-1_pol-like_HBD"/>
    <property type="match status" value="1"/>
</dbReference>
<evidence type="ECO:0000259" key="1">
    <source>
        <dbReference type="Pfam" id="PF19263"/>
    </source>
</evidence>
<evidence type="ECO:0008006" key="5">
    <source>
        <dbReference type="Google" id="ProtNLM"/>
    </source>
</evidence>
<gene>
    <name evidence="3" type="ORF">GR702_05395</name>
</gene>
<dbReference type="InterPro" id="IPR045455">
    <property type="entry name" value="NrS-1_pol-like_helicase"/>
</dbReference>
<dbReference type="EMBL" id="WVTD01000003">
    <property type="protein sequence ID" value="MYL97205.1"/>
    <property type="molecule type" value="Genomic_DNA"/>
</dbReference>
<sequence>MNNTATATAAQPAVPAAFIPYRQFVTWRLIQRPGEPKPRKVPFDPKTGLPASVNDPGTWADHATAIAAHAAGGCNGIGFVFTEADPFVFVDLDDCADPATGQWNAQAQAIMAALPGAWEVSQSGKGLHGVGRLLDPAQLADKRRKFNGVEVYPHARFMAIGGGGWHGEPAQDWTATLAGWVPDVEKLGDFPAVDWADAPREGYDGPADDDELIRRATTGKTPLARMGLLAPFSALWTADGTVLGQYWPDESRAFDHSSADLALANALAWWTGCNPARMLRLFMRSALWRDDERKARLAIAKAIADPNRSYFSRTQRLRDDERIGDDLAADAFPEVLTLEQATADLVFIGNGSLVVSRRSKRSRSKADAVNEWAASKHAIDTGKIDKWGAPVIKEVPVIGAWLASRDRRSADVLAWVPGDGEFCRSPERAQAGDRAFNLWTPPTVLQPPDDWMDRVQPFIHHIAYLVPIEAERVRFTQWLAHIVQRPGELPHTAYLMFTPKTGTGRGTLASILTRVLRGYVAANVSADTLFGAYNGRLSMKLLATVDEVREGNSRERWTKAEQLKSKVTEEFRHLNPKYGAQSVEKNCCRWLMFSNHPDALPFDNSDRRIIVIENPSECATADWYARLHDDMNDPAFIASVQHYLATLSLHGFNPHEHAPMSAAKAKALASLVTDAEDAVRQFQREWPGDLAFVSDLHRFVADDAKSEDWCRHEATRAGMRTGERFKVNGRWERVLIVRGQLTPDDLAGGATRPQVRDAVIQARAQFAFGA</sequence>
<dbReference type="Proteomes" id="UP000465810">
    <property type="component" value="Unassembled WGS sequence"/>
</dbReference>
<dbReference type="InterPro" id="IPR027417">
    <property type="entry name" value="P-loop_NTPase"/>
</dbReference>
<keyword evidence="4" id="KW-1185">Reference proteome</keyword>
<accession>A0A7X4GF16</accession>
<evidence type="ECO:0000259" key="2">
    <source>
        <dbReference type="Pfam" id="PF22763"/>
    </source>
</evidence>
<feature type="domain" description="NrS-1 polymerase-like helicase" evidence="1">
    <location>
        <begin position="500"/>
        <end position="608"/>
    </location>
</feature>
<feature type="domain" description="NrS-1 polymerase-like HBD" evidence="2">
    <location>
        <begin position="256"/>
        <end position="291"/>
    </location>
</feature>